<reference evidence="15" key="2">
    <citation type="submission" date="2013-03" db="EMBL/GenBank/DDBJ databases">
        <authorList>
            <person name="Motta M.C.M."/>
            <person name="Martins A.C.A."/>
            <person name="Preta C.M.C.C."/>
            <person name="Silva R."/>
            <person name="de Souza S.S."/>
            <person name="Klein C.C."/>
            <person name="de Almeida L.G.P."/>
            <person name="Cunha O.L."/>
            <person name="Colabardini A.C."/>
            <person name="Lima B.A."/>
            <person name="Machado C.R."/>
            <person name="Soares C.M.A."/>
            <person name="de Menezes C.B.A."/>
            <person name="Bartolomeu D.C."/>
            <person name="Grisard E.C."/>
            <person name="Fantinatti-Garboggini F."/>
            <person name="Rodrigues-Luiz G.F."/>
            <person name="Wagner G."/>
            <person name="Goldman G.H."/>
            <person name="Fietto J.L.R."/>
            <person name="Ciapina L.P."/>
            <person name="Brocchi M."/>
            <person name="Elias M.C."/>
            <person name="Goldman M.H.S."/>
            <person name="Sagot M.-F."/>
            <person name="Pereira M."/>
            <person name="Stoco P.H."/>
            <person name="Teixeira S.M.R."/>
            <person name="de Mendonca-Neto R.P."/>
            <person name="Maciel T.E.F."/>
            <person name="Mendes T.A.O."/>
            <person name="Urmenyi T.P."/>
            <person name="Teixeira M.M.G."/>
            <person name="de Camargo E.F.P."/>
            <person name="de Sousa W."/>
            <person name="Schenkman S."/>
            <person name="de Vasconcelos A.T.R."/>
        </authorList>
    </citation>
    <scope>NUCLEOTIDE SEQUENCE</scope>
</reference>
<dbReference type="FunFam" id="1.10.730.10:FF:000069">
    <property type="entry name" value="Isoleucyl-tRNA synthetase, putative"/>
    <property type="match status" value="1"/>
</dbReference>
<proteinExistence type="inferred from homology"/>
<feature type="domain" description="Methionyl/Valyl/Leucyl/Isoleucyl-tRNA synthetase anticodon-binding" evidence="13">
    <location>
        <begin position="803"/>
        <end position="956"/>
    </location>
</feature>
<dbReference type="Pfam" id="PF08264">
    <property type="entry name" value="Anticodon_1"/>
    <property type="match status" value="1"/>
</dbReference>
<comment type="caution">
    <text evidence="15">The sequence shown here is derived from an EMBL/GenBank/DDBJ whole genome shotgun (WGS) entry which is preliminary data.</text>
</comment>
<dbReference type="SUPFAM" id="SSF50677">
    <property type="entry name" value="ValRS/IleRS/LeuRS editing domain"/>
    <property type="match status" value="1"/>
</dbReference>
<dbReference type="NCBIfam" id="TIGR00392">
    <property type="entry name" value="ileS"/>
    <property type="match status" value="1"/>
</dbReference>
<evidence type="ECO:0000259" key="12">
    <source>
        <dbReference type="Pfam" id="PF00133"/>
    </source>
</evidence>
<keyword evidence="11" id="KW-1133">Transmembrane helix</keyword>
<dbReference type="GO" id="GO:0000049">
    <property type="term" value="F:tRNA binding"/>
    <property type="evidence" value="ECO:0007669"/>
    <property type="project" value="InterPro"/>
</dbReference>
<dbReference type="CDD" id="cd07961">
    <property type="entry name" value="Anticodon_Ia_Ile_ABEc"/>
    <property type="match status" value="1"/>
</dbReference>
<dbReference type="EMBL" id="ATMH01008045">
    <property type="protein sequence ID" value="EPY22914.1"/>
    <property type="molecule type" value="Genomic_DNA"/>
</dbReference>
<gene>
    <name evidence="15" type="ORF">STCU_08045</name>
    <name evidence="14" type="ORF">STCU_09165</name>
</gene>
<dbReference type="InterPro" id="IPR023586">
    <property type="entry name" value="Ile-tRNA-ligase_type2"/>
</dbReference>
<dbReference type="SUPFAM" id="SSF52374">
    <property type="entry name" value="Nucleotidylyl transferase"/>
    <property type="match status" value="1"/>
</dbReference>
<dbReference type="PRINTS" id="PR00984">
    <property type="entry name" value="TRNASYNTHILE"/>
</dbReference>
<dbReference type="PANTHER" id="PTHR42780">
    <property type="entry name" value="SOLEUCYL-TRNA SYNTHETASE"/>
    <property type="match status" value="1"/>
</dbReference>
<evidence type="ECO:0000256" key="6">
    <source>
        <dbReference type="ARBA" id="ARBA00022917"/>
    </source>
</evidence>
<dbReference type="InterPro" id="IPR009008">
    <property type="entry name" value="Val/Leu/Ile-tRNA-synth_edit"/>
</dbReference>
<keyword evidence="6 10" id="KW-0648">Protein biosynthesis</keyword>
<dbReference type="InterPro" id="IPR033709">
    <property type="entry name" value="Anticodon_Ile_ABEc"/>
</dbReference>
<comment type="similarity">
    <text evidence="1 10">Belongs to the class-I aminoacyl-tRNA synthetase family.</text>
</comment>
<dbReference type="InterPro" id="IPR002300">
    <property type="entry name" value="aa-tRNA-synth_Ia"/>
</dbReference>
<dbReference type="GO" id="GO:0005524">
    <property type="term" value="F:ATP binding"/>
    <property type="evidence" value="ECO:0007669"/>
    <property type="project" value="UniProtKB-KW"/>
</dbReference>
<dbReference type="InterPro" id="IPR001412">
    <property type="entry name" value="aa-tRNA-synth_I_CS"/>
</dbReference>
<keyword evidence="5 10" id="KW-0067">ATP-binding</keyword>
<protein>
    <recommendedName>
        <fullName evidence="2">isoleucine--tRNA ligase</fullName>
        <ecNumber evidence="2">6.1.1.5</ecNumber>
    </recommendedName>
    <alternativeName>
        <fullName evidence="8">Isoleucyl-tRNA synthetase</fullName>
    </alternativeName>
</protein>
<evidence type="ECO:0000256" key="3">
    <source>
        <dbReference type="ARBA" id="ARBA00022598"/>
    </source>
</evidence>
<evidence type="ECO:0000256" key="10">
    <source>
        <dbReference type="RuleBase" id="RU363035"/>
    </source>
</evidence>
<evidence type="ECO:0000256" key="9">
    <source>
        <dbReference type="ARBA" id="ARBA00048359"/>
    </source>
</evidence>
<dbReference type="FunFam" id="3.40.50.620:FF:000023">
    <property type="entry name" value="Isoleucyl-tRNA synthetase,cytoplasmic"/>
    <property type="match status" value="1"/>
</dbReference>
<dbReference type="AlphaFoldDB" id="S9U252"/>
<keyword evidence="7 10" id="KW-0030">Aminoacyl-tRNA synthetase</keyword>
<dbReference type="SUPFAM" id="SSF47323">
    <property type="entry name" value="Anticodon-binding domain of a subclass of class I aminoacyl-tRNA synthetases"/>
    <property type="match status" value="1"/>
</dbReference>
<sequence length="1174" mass="135083">MVGYVSAVIVLFHLYCDCLSFSFFVSLFSVLQFFFLLPCMFRCSRLHIFRNISLFAHTATLLKKNSATKTPSFFTTASRTVIYDRTNDTNDRPRMKSVITGPLKNFEELNFPKMEEEVLTMWKEKDAFKTSVKLSEGRKPYTFYDGPPFATGLPHYGHILAGTIKDIVTRFAHQTGHHVVRRFGWDCHGLPIEFEIDKELGIKTSHDVLEYGIGNYNDKCQQIVMRYANEWRKTVERTGRWIDFDNDYKSMELYYMETVWWVFSQLYAKNYVYRGFKVMPYSTGCTTPLSNFEANLNYKDVTDPSLTIAFQSRDDANVYFLAWTTTPWTLPSNLGLCVNKDVDYVKVLDAKTQRHYYLAECRLSEVYPPKKKDKKKDGAAPAEEPYIIEEHLKGGDLVGRKYVPLFPYFAEECKETAFRILSDNYVSTETGTGIVHQAPAFGVDDYRVCLEHGIIKKGGTLICPVEENGFFTADVTDFAGRYVKDADADIIKMLEANGNLVHKGSIVHSYPFCWRSETPLLYKAVDAWFVNVESINDRLLAANDKTYWVPEFVKTRRFSNWLADACDWNVSRNRYWGTPLPIWHSEDWEEVVVISSVAQLEELSGVKGITNIHRQYVDDITIPSKREGHPPLRRASEVFDCWFESGSMPYAQVHYPFENKESFPQRFPADYIAEGLDQTRGWFYTLLVLGVALFDQAPFRNVGVTGLILAEDGKKMSKRLKNYPEPGLIIDRYGADALRMYIINSPVVRGEPLRFREDGVKSVVKEVLLPLFNAAKFFIDNTNLCVGNGGTVSLNVHSTNEMDRWILASTQTLLSYVRKEMGEYHLYNVVPGIIRFVVDLSNWYIRMNRRRMKSTVDIEDRSFALSTTLTVFFDVSRIIGHIAPFIAEMIYQAIKPLLPAEFQEDSVHYLMIPEENAALIDADLERAMSRMINIVELVRVLRDRMVVPIKRPVREVIIVHPDPTYLRDVEKVVEYIKDEVNTFNVTLSDGHEYVTTYLDVNFEVLGKLLRKELPAIRKAVQAFTPEEVADFIHNKGREVCGHKLTMEHVKVLRKFKDGIVDYESHTDNDVVVLVDKREDQSLIDSWRAREFVSRVQQLRKKAKLVVTEALDVYFESEDEELTASLKNCADQINKTIRGKWDTLDQKPADAKLIAEEDNTISGIPIHIVFTAPTH</sequence>
<dbReference type="EMBL" id="ATMH01009165">
    <property type="protein sequence ID" value="EPY20083.1"/>
    <property type="molecule type" value="Genomic_DNA"/>
</dbReference>
<dbReference type="OrthoDB" id="1706657at2759"/>
<organism evidence="15 16">
    <name type="scientific">Strigomonas culicis</name>
    <dbReference type="NCBI Taxonomy" id="28005"/>
    <lineage>
        <taxon>Eukaryota</taxon>
        <taxon>Discoba</taxon>
        <taxon>Euglenozoa</taxon>
        <taxon>Kinetoplastea</taxon>
        <taxon>Metakinetoplastina</taxon>
        <taxon>Trypanosomatida</taxon>
        <taxon>Trypanosomatidae</taxon>
        <taxon>Strigomonadinae</taxon>
        <taxon>Strigomonas</taxon>
    </lineage>
</organism>
<comment type="catalytic activity">
    <reaction evidence="9">
        <text>tRNA(Ile) + L-isoleucine + ATP = L-isoleucyl-tRNA(Ile) + AMP + diphosphate</text>
        <dbReference type="Rhea" id="RHEA:11060"/>
        <dbReference type="Rhea" id="RHEA-COMP:9666"/>
        <dbReference type="Rhea" id="RHEA-COMP:9695"/>
        <dbReference type="ChEBI" id="CHEBI:30616"/>
        <dbReference type="ChEBI" id="CHEBI:33019"/>
        <dbReference type="ChEBI" id="CHEBI:58045"/>
        <dbReference type="ChEBI" id="CHEBI:78442"/>
        <dbReference type="ChEBI" id="CHEBI:78528"/>
        <dbReference type="ChEBI" id="CHEBI:456215"/>
        <dbReference type="EC" id="6.1.1.5"/>
    </reaction>
</comment>
<accession>S9U252</accession>
<evidence type="ECO:0000256" key="7">
    <source>
        <dbReference type="ARBA" id="ARBA00023146"/>
    </source>
</evidence>
<name>S9U252_9TRYP</name>
<dbReference type="Gene3D" id="1.10.730.10">
    <property type="entry name" value="Isoleucyl-tRNA Synthetase, Domain 1"/>
    <property type="match status" value="1"/>
</dbReference>
<evidence type="ECO:0000259" key="13">
    <source>
        <dbReference type="Pfam" id="PF08264"/>
    </source>
</evidence>
<dbReference type="Pfam" id="PF00133">
    <property type="entry name" value="tRNA-synt_1"/>
    <property type="match status" value="1"/>
</dbReference>
<keyword evidence="11" id="KW-0472">Membrane</keyword>
<dbReference type="InterPro" id="IPR013155">
    <property type="entry name" value="M/V/L/I-tRNA-synth_anticd-bd"/>
</dbReference>
<reference evidence="15 16" key="1">
    <citation type="journal article" date="2013" name="PLoS ONE">
        <title>Predicting the Proteins of Angomonas deanei, Strigomonas culicis and Their Respective Endosymbionts Reveals New Aspects of the Trypanosomatidae Family.</title>
        <authorList>
            <person name="Motta M.C."/>
            <person name="Martins A.C."/>
            <person name="de Souza S.S."/>
            <person name="Catta-Preta C.M."/>
            <person name="Silva R."/>
            <person name="Klein C.C."/>
            <person name="de Almeida L.G."/>
            <person name="de Lima Cunha O."/>
            <person name="Ciapina L.P."/>
            <person name="Brocchi M."/>
            <person name="Colabardini A.C."/>
            <person name="de Araujo Lima B."/>
            <person name="Machado C.R."/>
            <person name="de Almeida Soares C.M."/>
            <person name="Probst C.M."/>
            <person name="de Menezes C.B."/>
            <person name="Thompson C.E."/>
            <person name="Bartholomeu D.C."/>
            <person name="Gradia D.F."/>
            <person name="Pavoni D.P."/>
            <person name="Grisard E.C."/>
            <person name="Fantinatti-Garboggini F."/>
            <person name="Marchini F.K."/>
            <person name="Rodrigues-Luiz G.F."/>
            <person name="Wagner G."/>
            <person name="Goldman G.H."/>
            <person name="Fietto J.L."/>
            <person name="Elias M.C."/>
            <person name="Goldman M.H."/>
            <person name="Sagot M.F."/>
            <person name="Pereira M."/>
            <person name="Stoco P.H."/>
            <person name="de Mendonca-Neto R.P."/>
            <person name="Teixeira S.M."/>
            <person name="Maciel T.E."/>
            <person name="de Oliveira Mendes T.A."/>
            <person name="Urmenyi T.P."/>
            <person name="de Souza W."/>
            <person name="Schenkman S."/>
            <person name="de Vasconcelos A.T."/>
        </authorList>
    </citation>
    <scope>NUCLEOTIDE SEQUENCE [LARGE SCALE GENOMIC DNA]</scope>
</reference>
<dbReference type="InterPro" id="IPR002301">
    <property type="entry name" value="Ile-tRNA-ligase"/>
</dbReference>
<dbReference type="Gene3D" id="3.40.50.620">
    <property type="entry name" value="HUPs"/>
    <property type="match status" value="2"/>
</dbReference>
<feature type="domain" description="Aminoacyl-tRNA synthetase class Ia" evidence="12">
    <location>
        <begin position="118"/>
        <end position="750"/>
    </location>
</feature>
<keyword evidence="3 10" id="KW-0436">Ligase</keyword>
<dbReference type="PROSITE" id="PS00178">
    <property type="entry name" value="AA_TRNA_LIGASE_I"/>
    <property type="match status" value="1"/>
</dbReference>
<evidence type="ECO:0000256" key="5">
    <source>
        <dbReference type="ARBA" id="ARBA00022840"/>
    </source>
</evidence>
<evidence type="ECO:0000256" key="1">
    <source>
        <dbReference type="ARBA" id="ARBA00005594"/>
    </source>
</evidence>
<evidence type="ECO:0000313" key="15">
    <source>
        <dbReference type="EMBL" id="EPY22914.1"/>
    </source>
</evidence>
<evidence type="ECO:0000256" key="2">
    <source>
        <dbReference type="ARBA" id="ARBA00013165"/>
    </source>
</evidence>
<keyword evidence="4 10" id="KW-0547">Nucleotide-binding</keyword>
<feature type="transmembrane region" description="Helical" evidence="11">
    <location>
        <begin position="12"/>
        <end position="37"/>
    </location>
</feature>
<dbReference type="GO" id="GO:0002161">
    <property type="term" value="F:aminoacyl-tRNA deacylase activity"/>
    <property type="evidence" value="ECO:0007669"/>
    <property type="project" value="InterPro"/>
</dbReference>
<dbReference type="InterPro" id="IPR009080">
    <property type="entry name" value="tRNAsynth_Ia_anticodon-bd"/>
</dbReference>
<dbReference type="EC" id="6.1.1.5" evidence="2"/>
<evidence type="ECO:0000313" key="14">
    <source>
        <dbReference type="EMBL" id="EPY20083.1"/>
    </source>
</evidence>
<keyword evidence="16" id="KW-1185">Reference proteome</keyword>
<dbReference type="Pfam" id="PF19302">
    <property type="entry name" value="DUF5915"/>
    <property type="match status" value="1"/>
</dbReference>
<dbReference type="FunFam" id="3.40.50.620:FF:000133">
    <property type="entry name" value="Isoleucyl-tRNA synthetase, cytoplasmic"/>
    <property type="match status" value="1"/>
</dbReference>
<dbReference type="CDD" id="cd00818">
    <property type="entry name" value="IleRS_core"/>
    <property type="match status" value="1"/>
</dbReference>
<evidence type="ECO:0000256" key="4">
    <source>
        <dbReference type="ARBA" id="ARBA00022741"/>
    </source>
</evidence>
<dbReference type="Proteomes" id="UP000015354">
    <property type="component" value="Unassembled WGS sequence"/>
</dbReference>
<dbReference type="InterPro" id="IPR014729">
    <property type="entry name" value="Rossmann-like_a/b/a_fold"/>
</dbReference>
<keyword evidence="11" id="KW-0812">Transmembrane</keyword>
<evidence type="ECO:0000256" key="8">
    <source>
        <dbReference type="ARBA" id="ARBA00032665"/>
    </source>
</evidence>
<dbReference type="Gene3D" id="3.90.740.10">
    <property type="entry name" value="Valyl/Leucyl/Isoleucyl-tRNA synthetase, editing domain"/>
    <property type="match status" value="1"/>
</dbReference>
<dbReference type="GO" id="GO:0006428">
    <property type="term" value="P:isoleucyl-tRNA aminoacylation"/>
    <property type="evidence" value="ECO:0007669"/>
    <property type="project" value="InterPro"/>
</dbReference>
<dbReference type="GO" id="GO:0004822">
    <property type="term" value="F:isoleucine-tRNA ligase activity"/>
    <property type="evidence" value="ECO:0007669"/>
    <property type="project" value="UniProtKB-EC"/>
</dbReference>
<evidence type="ECO:0000313" key="16">
    <source>
        <dbReference type="Proteomes" id="UP000015354"/>
    </source>
</evidence>
<dbReference type="PANTHER" id="PTHR42780:SF1">
    <property type="entry name" value="ISOLEUCINE--TRNA LIGASE, CYTOPLASMIC"/>
    <property type="match status" value="1"/>
</dbReference>
<evidence type="ECO:0000256" key="11">
    <source>
        <dbReference type="SAM" id="Phobius"/>
    </source>
</evidence>